<comment type="similarity">
    <text evidence="1">Belongs to the E2F/DP family.</text>
</comment>
<keyword evidence="2" id="KW-1133">Transmembrane helix</keyword>
<keyword evidence="2" id="KW-0812">Transmembrane</keyword>
<evidence type="ECO:0000313" key="5">
    <source>
        <dbReference type="Proteomes" id="UP000001542"/>
    </source>
</evidence>
<dbReference type="SUPFAM" id="SSF46785">
    <property type="entry name" value="Winged helix' DNA-binding domain"/>
    <property type="match status" value="1"/>
</dbReference>
<evidence type="ECO:0000256" key="2">
    <source>
        <dbReference type="SAM" id="Phobius"/>
    </source>
</evidence>
<dbReference type="InParanoid" id="A2FDA3"/>
<evidence type="ECO:0000259" key="3">
    <source>
        <dbReference type="SMART" id="SM01372"/>
    </source>
</evidence>
<dbReference type="Pfam" id="PF02319">
    <property type="entry name" value="WHD_E2F_TDP"/>
    <property type="match status" value="1"/>
</dbReference>
<dbReference type="VEuPathDB" id="TrichDB:TVAGG3_0761490"/>
<evidence type="ECO:0000256" key="1">
    <source>
        <dbReference type="RuleBase" id="RU003796"/>
    </source>
</evidence>
<dbReference type="GO" id="GO:0000978">
    <property type="term" value="F:RNA polymerase II cis-regulatory region sequence-specific DNA binding"/>
    <property type="evidence" value="ECO:0000318"/>
    <property type="project" value="GO_Central"/>
</dbReference>
<organism evidence="4 5">
    <name type="scientific">Trichomonas vaginalis (strain ATCC PRA-98 / G3)</name>
    <dbReference type="NCBI Taxonomy" id="412133"/>
    <lineage>
        <taxon>Eukaryota</taxon>
        <taxon>Metamonada</taxon>
        <taxon>Parabasalia</taxon>
        <taxon>Trichomonadida</taxon>
        <taxon>Trichomonadidae</taxon>
        <taxon>Trichomonas</taxon>
    </lineage>
</organism>
<feature type="transmembrane region" description="Helical" evidence="2">
    <location>
        <begin position="106"/>
        <end position="127"/>
    </location>
</feature>
<dbReference type="Gene3D" id="1.10.10.10">
    <property type="entry name" value="Winged helix-like DNA-binding domain superfamily/Winged helix DNA-binding domain"/>
    <property type="match status" value="1"/>
</dbReference>
<dbReference type="InterPro" id="IPR036388">
    <property type="entry name" value="WH-like_DNA-bd_sf"/>
</dbReference>
<dbReference type="Proteomes" id="UP000001542">
    <property type="component" value="Unassembled WGS sequence"/>
</dbReference>
<proteinExistence type="inferred from homology"/>
<keyword evidence="2" id="KW-0472">Membrane</keyword>
<dbReference type="SMART" id="SM01372">
    <property type="entry name" value="E2F_TDP"/>
    <property type="match status" value="1"/>
</dbReference>
<sequence length="262" mass="30191">MNFTPKETNFATTVKKIIKECKDNPHEPISVNKIVESENCEKRRLYDLFNVLCAVGLCTKTMHKLYLWNGDENMLRTIQQEYERVESLVISRDMWDIFKMPESPPIGQLTLAIILVYLFFGTEEMTLKQICLIMTQKRSKMNRLLRRLYLAAFFLEQIGVITHASHIGSYKLAIDTETIISTAFADMKARYVFPIDSIASQLATIDNNYLDGIKATRKELLIQKMKASHISVANGFTHEVEQDQDQELSPDPLSPVKMIELY</sequence>
<feature type="transmembrane region" description="Helical" evidence="2">
    <location>
        <begin position="148"/>
        <end position="168"/>
    </location>
</feature>
<accession>A2FDA3</accession>
<dbReference type="SMR" id="A2FDA3"/>
<keyword evidence="1" id="KW-0238">DNA-binding</keyword>
<evidence type="ECO:0000313" key="4">
    <source>
        <dbReference type="EMBL" id="EAX97105.1"/>
    </source>
</evidence>
<dbReference type="InterPro" id="IPR003316">
    <property type="entry name" value="E2F_WHTH_DNA-bd_dom"/>
</dbReference>
<dbReference type="KEGG" id="tva:4754883"/>
<dbReference type="EMBL" id="DS113729">
    <property type="protein sequence ID" value="EAX97105.1"/>
    <property type="molecule type" value="Genomic_DNA"/>
</dbReference>
<feature type="domain" description="E2F/DP family winged-helix DNA-binding" evidence="3">
    <location>
        <begin position="5"/>
        <end position="70"/>
    </location>
</feature>
<reference evidence="4" key="2">
    <citation type="journal article" date="2007" name="Science">
        <title>Draft genome sequence of the sexually transmitted pathogen Trichomonas vaginalis.</title>
        <authorList>
            <person name="Carlton J.M."/>
            <person name="Hirt R.P."/>
            <person name="Silva J.C."/>
            <person name="Delcher A.L."/>
            <person name="Schatz M."/>
            <person name="Zhao Q."/>
            <person name="Wortman J.R."/>
            <person name="Bidwell S.L."/>
            <person name="Alsmark U.C.M."/>
            <person name="Besteiro S."/>
            <person name="Sicheritz-Ponten T."/>
            <person name="Noel C.J."/>
            <person name="Dacks J.B."/>
            <person name="Foster P.G."/>
            <person name="Simillion C."/>
            <person name="Van de Peer Y."/>
            <person name="Miranda-Saavedra D."/>
            <person name="Barton G.J."/>
            <person name="Westrop G.D."/>
            <person name="Mueller S."/>
            <person name="Dessi D."/>
            <person name="Fiori P.L."/>
            <person name="Ren Q."/>
            <person name="Paulsen I."/>
            <person name="Zhang H."/>
            <person name="Bastida-Corcuera F.D."/>
            <person name="Simoes-Barbosa A."/>
            <person name="Brown M.T."/>
            <person name="Hayes R.D."/>
            <person name="Mukherjee M."/>
            <person name="Okumura C.Y."/>
            <person name="Schneider R."/>
            <person name="Smith A.J."/>
            <person name="Vanacova S."/>
            <person name="Villalvazo M."/>
            <person name="Haas B.J."/>
            <person name="Pertea M."/>
            <person name="Feldblyum T.V."/>
            <person name="Utterback T.R."/>
            <person name="Shu C.L."/>
            <person name="Osoegawa K."/>
            <person name="de Jong P.J."/>
            <person name="Hrdy I."/>
            <person name="Horvathova L."/>
            <person name="Zubacova Z."/>
            <person name="Dolezal P."/>
            <person name="Malik S.B."/>
            <person name="Logsdon J.M. Jr."/>
            <person name="Henze K."/>
            <person name="Gupta A."/>
            <person name="Wang C.C."/>
            <person name="Dunne R.L."/>
            <person name="Upcroft J.A."/>
            <person name="Upcroft P."/>
            <person name="White O."/>
            <person name="Salzberg S.L."/>
            <person name="Tang P."/>
            <person name="Chiu C.-H."/>
            <person name="Lee Y.-S."/>
            <person name="Embley T.M."/>
            <person name="Coombs G.H."/>
            <person name="Mottram J.C."/>
            <person name="Tachezy J."/>
            <person name="Fraser-Liggett C.M."/>
            <person name="Johnson P.J."/>
        </authorList>
    </citation>
    <scope>NUCLEOTIDE SEQUENCE [LARGE SCALE GENOMIC DNA]</scope>
    <source>
        <strain evidence="4">G3</strain>
    </source>
</reference>
<dbReference type="GO" id="GO:0090575">
    <property type="term" value="C:RNA polymerase II transcription regulator complex"/>
    <property type="evidence" value="ECO:0000318"/>
    <property type="project" value="GO_Central"/>
</dbReference>
<keyword evidence="1" id="KW-0804">Transcription</keyword>
<keyword evidence="1" id="KW-0539">Nucleus</keyword>
<protein>
    <recommendedName>
        <fullName evidence="3">E2F/DP family winged-helix DNA-binding domain-containing protein</fullName>
    </recommendedName>
</protein>
<dbReference type="OrthoDB" id="340676at2759"/>
<gene>
    <name evidence="4" type="ORF">TVAG_451430</name>
</gene>
<dbReference type="FunFam" id="1.10.10.10:FF:000517">
    <property type="entry name" value="Uncharacterized protein"/>
    <property type="match status" value="1"/>
</dbReference>
<dbReference type="VEuPathDB" id="TrichDB:TVAG_451430"/>
<keyword evidence="5" id="KW-1185">Reference proteome</keyword>
<dbReference type="GO" id="GO:0000981">
    <property type="term" value="F:DNA-binding transcription factor activity, RNA polymerase II-specific"/>
    <property type="evidence" value="ECO:0000318"/>
    <property type="project" value="GO_Central"/>
</dbReference>
<name>A2FDA3_TRIV3</name>
<dbReference type="InterPro" id="IPR036390">
    <property type="entry name" value="WH_DNA-bd_sf"/>
</dbReference>
<dbReference type="RefSeq" id="XP_001310035.1">
    <property type="nucleotide sequence ID" value="XM_001310034.1"/>
</dbReference>
<comment type="subcellular location">
    <subcellularLocation>
        <location evidence="1">Nucleus</location>
    </subcellularLocation>
</comment>
<reference evidence="4" key="1">
    <citation type="submission" date="2006-10" db="EMBL/GenBank/DDBJ databases">
        <authorList>
            <person name="Amadeo P."/>
            <person name="Zhao Q."/>
            <person name="Wortman J."/>
            <person name="Fraser-Liggett C."/>
            <person name="Carlton J."/>
        </authorList>
    </citation>
    <scope>NUCLEOTIDE SEQUENCE</scope>
    <source>
        <strain evidence="4">G3</strain>
    </source>
</reference>
<dbReference type="GO" id="GO:0006357">
    <property type="term" value="P:regulation of transcription by RNA polymerase II"/>
    <property type="evidence" value="ECO:0000318"/>
    <property type="project" value="GO_Central"/>
</dbReference>
<keyword evidence="1" id="KW-0805">Transcription regulation</keyword>
<dbReference type="AlphaFoldDB" id="A2FDA3"/>